<dbReference type="RefSeq" id="WP_338180680.1">
    <property type="nucleotide sequence ID" value="NZ_JAEKNQ010000044.1"/>
</dbReference>
<comment type="caution">
    <text evidence="2">The sequence shown here is derived from an EMBL/GenBank/DDBJ whole genome shotgun (WGS) entry which is preliminary data.</text>
</comment>
<gene>
    <name evidence="2" type="ORF">JF888_12055</name>
</gene>
<protein>
    <submittedName>
        <fullName evidence="2">Uncharacterized protein</fullName>
    </submittedName>
</protein>
<organism evidence="2 3">
    <name type="scientific">Candidatus Dormiibacter inghamiae</name>
    <dbReference type="NCBI Taxonomy" id="3127013"/>
    <lineage>
        <taxon>Bacteria</taxon>
        <taxon>Bacillati</taxon>
        <taxon>Candidatus Dormiibacterota</taxon>
        <taxon>Candidatus Dormibacteria</taxon>
        <taxon>Candidatus Dormibacterales</taxon>
        <taxon>Candidatus Dormibacteraceae</taxon>
        <taxon>Candidatus Dormiibacter</taxon>
    </lineage>
</organism>
<evidence type="ECO:0000313" key="3">
    <source>
        <dbReference type="Proteomes" id="UP000620075"/>
    </source>
</evidence>
<proteinExistence type="predicted"/>
<accession>A0A934KCF5</accession>
<feature type="region of interest" description="Disordered" evidence="1">
    <location>
        <begin position="66"/>
        <end position="87"/>
    </location>
</feature>
<reference evidence="2 3" key="1">
    <citation type="submission" date="2020-10" db="EMBL/GenBank/DDBJ databases">
        <title>Ca. Dormibacterota MAGs.</title>
        <authorList>
            <person name="Montgomery K."/>
        </authorList>
    </citation>
    <scope>NUCLEOTIDE SEQUENCE [LARGE SCALE GENOMIC DNA]</scope>
    <source>
        <strain evidence="2">SC8811_S16_3</strain>
    </source>
</reference>
<sequence length="87" mass="9201">MTLDGPRGTQRLYVQGAFTELDGRPAVNVRLEEQPGVLVVRGTGQALEHGAEVEVLAGTIIDPGDQVATGELRDPLGGTSRPTRHVT</sequence>
<dbReference type="EMBL" id="JAEKNQ010000044">
    <property type="protein sequence ID" value="MBJ7603909.1"/>
    <property type="molecule type" value="Genomic_DNA"/>
</dbReference>
<name>A0A934KCF5_9BACT</name>
<dbReference type="AlphaFoldDB" id="A0A934KCF5"/>
<evidence type="ECO:0000256" key="1">
    <source>
        <dbReference type="SAM" id="MobiDB-lite"/>
    </source>
</evidence>
<evidence type="ECO:0000313" key="2">
    <source>
        <dbReference type="EMBL" id="MBJ7603909.1"/>
    </source>
</evidence>
<dbReference type="Proteomes" id="UP000620075">
    <property type="component" value="Unassembled WGS sequence"/>
</dbReference>